<accession>A0ACC0PXG8</accession>
<dbReference type="Proteomes" id="UP001062846">
    <property type="component" value="Chromosome 1"/>
</dbReference>
<protein>
    <submittedName>
        <fullName evidence="1">Uncharacterized protein</fullName>
    </submittedName>
</protein>
<organism evidence="1 2">
    <name type="scientific">Rhododendron molle</name>
    <name type="common">Chinese azalea</name>
    <name type="synonym">Azalea mollis</name>
    <dbReference type="NCBI Taxonomy" id="49168"/>
    <lineage>
        <taxon>Eukaryota</taxon>
        <taxon>Viridiplantae</taxon>
        <taxon>Streptophyta</taxon>
        <taxon>Embryophyta</taxon>
        <taxon>Tracheophyta</taxon>
        <taxon>Spermatophyta</taxon>
        <taxon>Magnoliopsida</taxon>
        <taxon>eudicotyledons</taxon>
        <taxon>Gunneridae</taxon>
        <taxon>Pentapetalae</taxon>
        <taxon>asterids</taxon>
        <taxon>Ericales</taxon>
        <taxon>Ericaceae</taxon>
        <taxon>Ericoideae</taxon>
        <taxon>Rhodoreae</taxon>
        <taxon>Rhododendron</taxon>
    </lineage>
</organism>
<keyword evidence="2" id="KW-1185">Reference proteome</keyword>
<reference evidence="1" key="1">
    <citation type="submission" date="2022-02" db="EMBL/GenBank/DDBJ databases">
        <title>Plant Genome Project.</title>
        <authorList>
            <person name="Zhang R.-G."/>
        </authorList>
    </citation>
    <scope>NUCLEOTIDE SEQUENCE</scope>
    <source>
        <strain evidence="1">AT1</strain>
    </source>
</reference>
<evidence type="ECO:0000313" key="1">
    <source>
        <dbReference type="EMBL" id="KAI8570453.1"/>
    </source>
</evidence>
<proteinExistence type="predicted"/>
<gene>
    <name evidence="1" type="ORF">RHMOL_Rhmol01G0035100</name>
</gene>
<dbReference type="EMBL" id="CM046388">
    <property type="protein sequence ID" value="KAI8570453.1"/>
    <property type="molecule type" value="Genomic_DNA"/>
</dbReference>
<comment type="caution">
    <text evidence="1">The sequence shown here is derived from an EMBL/GenBank/DDBJ whole genome shotgun (WGS) entry which is preliminary data.</text>
</comment>
<name>A0ACC0PXG8_RHOML</name>
<evidence type="ECO:0000313" key="2">
    <source>
        <dbReference type="Proteomes" id="UP001062846"/>
    </source>
</evidence>
<sequence>MVSDTQITQQIVDMESTTMGEVNLINIWLPIPSSVSKVQTFIWKVDSDGCLICFHICDPIALSLGSTSVHAYPWYANPKTIFLAAKKRHVKWFQIR</sequence>